<evidence type="ECO:0000313" key="1">
    <source>
        <dbReference type="EMBL" id="MPM87341.1"/>
    </source>
</evidence>
<protein>
    <submittedName>
        <fullName evidence="1">Uncharacterized protein</fullName>
    </submittedName>
</protein>
<name>A0A645DDB9_9ZZZZ</name>
<dbReference type="AlphaFoldDB" id="A0A645DDB9"/>
<comment type="caution">
    <text evidence="1">The sequence shown here is derived from an EMBL/GenBank/DDBJ whole genome shotgun (WGS) entry which is preliminary data.</text>
</comment>
<dbReference type="EMBL" id="VSSQ01035181">
    <property type="protein sequence ID" value="MPM87341.1"/>
    <property type="molecule type" value="Genomic_DNA"/>
</dbReference>
<proteinExistence type="predicted"/>
<organism evidence="1">
    <name type="scientific">bioreactor metagenome</name>
    <dbReference type="NCBI Taxonomy" id="1076179"/>
    <lineage>
        <taxon>unclassified sequences</taxon>
        <taxon>metagenomes</taxon>
        <taxon>ecological metagenomes</taxon>
    </lineage>
</organism>
<sequence length="77" mass="9408">MQMVAVVVDLVFRQFRQQFQLCLQSKTVFYIIIKKILYFVKNRIGLNDFILCEYYFINEKLPSREQRGVFDCRIINY</sequence>
<reference evidence="1" key="1">
    <citation type="submission" date="2019-08" db="EMBL/GenBank/DDBJ databases">
        <authorList>
            <person name="Kucharzyk K."/>
            <person name="Murdoch R.W."/>
            <person name="Higgins S."/>
            <person name="Loffler F."/>
        </authorList>
    </citation>
    <scope>NUCLEOTIDE SEQUENCE</scope>
</reference>
<gene>
    <name evidence="1" type="ORF">SDC9_134437</name>
</gene>
<accession>A0A645DDB9</accession>